<sequence length="125" mass="14496">MTRGILSVHVVEGKNLRDLDDVGQGDPYCEVWIDSPKHKSHTDARNGTTTPVWDKMFHYNVNGQPELHIRIMDDDVFTDEVVGCATIPLDYVYKHNYKDFWVDLPDHRGRNNGKIHLVLEFNPKH</sequence>
<organism evidence="4 5">
    <name type="scientific">Diversispora epigaea</name>
    <dbReference type="NCBI Taxonomy" id="1348612"/>
    <lineage>
        <taxon>Eukaryota</taxon>
        <taxon>Fungi</taxon>
        <taxon>Fungi incertae sedis</taxon>
        <taxon>Mucoromycota</taxon>
        <taxon>Glomeromycotina</taxon>
        <taxon>Glomeromycetes</taxon>
        <taxon>Diversisporales</taxon>
        <taxon>Diversisporaceae</taxon>
        <taxon>Diversispora</taxon>
    </lineage>
</organism>
<evidence type="ECO:0000313" key="5">
    <source>
        <dbReference type="Proteomes" id="UP000266861"/>
    </source>
</evidence>
<reference evidence="4 5" key="1">
    <citation type="submission" date="2018-08" db="EMBL/GenBank/DDBJ databases">
        <title>Genome and evolution of the arbuscular mycorrhizal fungus Diversispora epigaea (formerly Glomus versiforme) and its bacterial endosymbionts.</title>
        <authorList>
            <person name="Sun X."/>
            <person name="Fei Z."/>
            <person name="Harrison M."/>
        </authorList>
    </citation>
    <scope>NUCLEOTIDE SEQUENCE [LARGE SCALE GENOMIC DNA]</scope>
    <source>
        <strain evidence="4 5">IT104</strain>
    </source>
</reference>
<evidence type="ECO:0000256" key="2">
    <source>
        <dbReference type="ARBA" id="ARBA00022837"/>
    </source>
</evidence>
<accession>A0A397GLW6</accession>
<dbReference type="SUPFAM" id="SSF49562">
    <property type="entry name" value="C2 domain (Calcium/lipid-binding domain, CaLB)"/>
    <property type="match status" value="1"/>
</dbReference>
<dbReference type="InterPro" id="IPR035892">
    <property type="entry name" value="C2_domain_sf"/>
</dbReference>
<dbReference type="PROSITE" id="PS50004">
    <property type="entry name" value="C2"/>
    <property type="match status" value="1"/>
</dbReference>
<evidence type="ECO:0000259" key="3">
    <source>
        <dbReference type="PROSITE" id="PS50004"/>
    </source>
</evidence>
<dbReference type="PANTHER" id="PTHR46502">
    <property type="entry name" value="C2 DOMAIN-CONTAINING"/>
    <property type="match status" value="1"/>
</dbReference>
<dbReference type="CDD" id="cd00030">
    <property type="entry name" value="C2"/>
    <property type="match status" value="1"/>
</dbReference>
<dbReference type="OrthoDB" id="270970at2759"/>
<dbReference type="EMBL" id="PQFF01000457">
    <property type="protein sequence ID" value="RHZ48980.1"/>
    <property type="molecule type" value="Genomic_DNA"/>
</dbReference>
<dbReference type="Pfam" id="PF00168">
    <property type="entry name" value="C2"/>
    <property type="match status" value="1"/>
</dbReference>
<proteinExistence type="predicted"/>
<protein>
    <recommendedName>
        <fullName evidence="3">C2 domain-containing protein</fullName>
    </recommendedName>
</protein>
<dbReference type="STRING" id="1348612.A0A397GLW6"/>
<feature type="domain" description="C2" evidence="3">
    <location>
        <begin position="1"/>
        <end position="102"/>
    </location>
</feature>
<name>A0A397GLW6_9GLOM</name>
<keyword evidence="5" id="KW-1185">Reference proteome</keyword>
<dbReference type="PANTHER" id="PTHR46502:SF2">
    <property type="entry name" value="16 KDA PHLOEM PROTEIN 2"/>
    <property type="match status" value="1"/>
</dbReference>
<evidence type="ECO:0000256" key="1">
    <source>
        <dbReference type="ARBA" id="ARBA00022723"/>
    </source>
</evidence>
<dbReference type="Proteomes" id="UP000266861">
    <property type="component" value="Unassembled WGS sequence"/>
</dbReference>
<dbReference type="GO" id="GO:0046872">
    <property type="term" value="F:metal ion binding"/>
    <property type="evidence" value="ECO:0007669"/>
    <property type="project" value="UniProtKB-KW"/>
</dbReference>
<dbReference type="SMART" id="SM00239">
    <property type="entry name" value="C2"/>
    <property type="match status" value="1"/>
</dbReference>
<dbReference type="InterPro" id="IPR000008">
    <property type="entry name" value="C2_dom"/>
</dbReference>
<dbReference type="AlphaFoldDB" id="A0A397GLW6"/>
<dbReference type="Gene3D" id="2.60.40.150">
    <property type="entry name" value="C2 domain"/>
    <property type="match status" value="1"/>
</dbReference>
<keyword evidence="2" id="KW-0106">Calcium</keyword>
<keyword evidence="1" id="KW-0479">Metal-binding</keyword>
<comment type="caution">
    <text evidence="4">The sequence shown here is derived from an EMBL/GenBank/DDBJ whole genome shotgun (WGS) entry which is preliminary data.</text>
</comment>
<gene>
    <name evidence="4" type="ORF">Glove_535g39</name>
</gene>
<evidence type="ECO:0000313" key="4">
    <source>
        <dbReference type="EMBL" id="RHZ48980.1"/>
    </source>
</evidence>